<dbReference type="Proteomes" id="UP000654123">
    <property type="component" value="Unassembled WGS sequence"/>
</dbReference>
<keyword evidence="2" id="KW-1185">Reference proteome</keyword>
<evidence type="ECO:0000313" key="2">
    <source>
        <dbReference type="Proteomes" id="UP000654123"/>
    </source>
</evidence>
<reference evidence="1" key="2">
    <citation type="submission" date="2020-09" db="EMBL/GenBank/DDBJ databases">
        <authorList>
            <person name="Sun Q."/>
            <person name="Ohkuma M."/>
        </authorList>
    </citation>
    <scope>NUCLEOTIDE SEQUENCE</scope>
    <source>
        <strain evidence="1">JCM 4335</strain>
    </source>
</reference>
<name>A0A918AYQ0_9ACTN</name>
<gene>
    <name evidence="1" type="ORF">GCM10010249_21470</name>
</gene>
<proteinExistence type="predicted"/>
<organism evidence="1 2">
    <name type="scientific">Streptomyces roseolilacinus</name>
    <dbReference type="NCBI Taxonomy" id="66904"/>
    <lineage>
        <taxon>Bacteria</taxon>
        <taxon>Bacillati</taxon>
        <taxon>Actinomycetota</taxon>
        <taxon>Actinomycetes</taxon>
        <taxon>Kitasatosporales</taxon>
        <taxon>Streptomycetaceae</taxon>
        <taxon>Streptomyces</taxon>
    </lineage>
</organism>
<protein>
    <submittedName>
        <fullName evidence="1">Uncharacterized protein</fullName>
    </submittedName>
</protein>
<reference evidence="1" key="1">
    <citation type="journal article" date="2014" name="Int. J. Syst. Evol. Microbiol.">
        <title>Complete genome sequence of Corynebacterium casei LMG S-19264T (=DSM 44701T), isolated from a smear-ripened cheese.</title>
        <authorList>
            <consortium name="US DOE Joint Genome Institute (JGI-PGF)"/>
            <person name="Walter F."/>
            <person name="Albersmeier A."/>
            <person name="Kalinowski J."/>
            <person name="Ruckert C."/>
        </authorList>
    </citation>
    <scope>NUCLEOTIDE SEQUENCE</scope>
    <source>
        <strain evidence="1">JCM 4335</strain>
    </source>
</reference>
<dbReference type="EMBL" id="BMSV01000004">
    <property type="protein sequence ID" value="GGQ02939.1"/>
    <property type="molecule type" value="Genomic_DNA"/>
</dbReference>
<accession>A0A918AYQ0</accession>
<dbReference type="RefSeq" id="WP_189533245.1">
    <property type="nucleotide sequence ID" value="NZ_BMSV01000004.1"/>
</dbReference>
<comment type="caution">
    <text evidence="1">The sequence shown here is derived from an EMBL/GenBank/DDBJ whole genome shotgun (WGS) entry which is preliminary data.</text>
</comment>
<sequence length="66" mass="7136">MSGAAPRRPVRMCVRCDRITDSPVLVSVVHQNSGPGWSVYACPGCAPCLPPVPDVFELWERGPGEE</sequence>
<dbReference type="AlphaFoldDB" id="A0A918AYQ0"/>
<evidence type="ECO:0000313" key="1">
    <source>
        <dbReference type="EMBL" id="GGQ02939.1"/>
    </source>
</evidence>